<name>A0ABQ8JVA8_DERPT</name>
<keyword evidence="2" id="KW-1185">Reference proteome</keyword>
<sequence>MKRFLNRDFKVAKILHNKTEFKIINKLNQCVKNVYNDCGVIELLADANDLRKAVIVDGVKSTVVIEGFNGVRPVGSTRPAKSAKLKPLEGVLVLLVSLVPIIDCNCSANPGSVSKSSSATVSMAELMAAKSICAYICCTIRISIL</sequence>
<reference evidence="1 2" key="2">
    <citation type="journal article" date="2022" name="Mol. Biol. Evol.">
        <title>Comparative Genomics Reveals Insights into the Divergent Evolution of Astigmatic Mites and Household Pest Adaptations.</title>
        <authorList>
            <person name="Xiong Q."/>
            <person name="Wan A.T."/>
            <person name="Liu X."/>
            <person name="Fung C.S."/>
            <person name="Xiao X."/>
            <person name="Malainual N."/>
            <person name="Hou J."/>
            <person name="Wang L."/>
            <person name="Wang M."/>
            <person name="Yang K.Y."/>
            <person name="Cui Y."/>
            <person name="Leung E.L."/>
            <person name="Nong W."/>
            <person name="Shin S.K."/>
            <person name="Au S.W."/>
            <person name="Jeong K.Y."/>
            <person name="Chew F.T."/>
            <person name="Hui J.H."/>
            <person name="Leung T.F."/>
            <person name="Tungtrongchitr A."/>
            <person name="Zhong N."/>
            <person name="Liu Z."/>
            <person name="Tsui S.K."/>
        </authorList>
    </citation>
    <scope>NUCLEOTIDE SEQUENCE [LARGE SCALE GENOMIC DNA]</scope>
    <source>
        <strain evidence="1">Derp</strain>
    </source>
</reference>
<gene>
    <name evidence="1" type="ORF">DERP_002640</name>
</gene>
<evidence type="ECO:0000313" key="1">
    <source>
        <dbReference type="EMBL" id="KAH9426541.1"/>
    </source>
</evidence>
<protein>
    <submittedName>
        <fullName evidence="1">Uncharacterized protein</fullName>
    </submittedName>
</protein>
<dbReference type="Proteomes" id="UP000887458">
    <property type="component" value="Unassembled WGS sequence"/>
</dbReference>
<organism evidence="1 2">
    <name type="scientific">Dermatophagoides pteronyssinus</name>
    <name type="common">European house dust mite</name>
    <dbReference type="NCBI Taxonomy" id="6956"/>
    <lineage>
        <taxon>Eukaryota</taxon>
        <taxon>Metazoa</taxon>
        <taxon>Ecdysozoa</taxon>
        <taxon>Arthropoda</taxon>
        <taxon>Chelicerata</taxon>
        <taxon>Arachnida</taxon>
        <taxon>Acari</taxon>
        <taxon>Acariformes</taxon>
        <taxon>Sarcoptiformes</taxon>
        <taxon>Astigmata</taxon>
        <taxon>Psoroptidia</taxon>
        <taxon>Analgoidea</taxon>
        <taxon>Pyroglyphidae</taxon>
        <taxon>Dermatophagoidinae</taxon>
        <taxon>Dermatophagoides</taxon>
    </lineage>
</organism>
<reference evidence="1 2" key="1">
    <citation type="journal article" date="2018" name="J. Allergy Clin. Immunol.">
        <title>High-quality assembly of Dermatophagoides pteronyssinus genome and transcriptome reveals a wide range of novel allergens.</title>
        <authorList>
            <person name="Liu X.Y."/>
            <person name="Yang K.Y."/>
            <person name="Wang M.Q."/>
            <person name="Kwok J.S."/>
            <person name="Zeng X."/>
            <person name="Yang Z."/>
            <person name="Xiao X.J."/>
            <person name="Lau C.P."/>
            <person name="Li Y."/>
            <person name="Huang Z.M."/>
            <person name="Ba J.G."/>
            <person name="Yim A.K."/>
            <person name="Ouyang C.Y."/>
            <person name="Ngai S.M."/>
            <person name="Chan T.F."/>
            <person name="Leung E.L."/>
            <person name="Liu L."/>
            <person name="Liu Z.G."/>
            <person name="Tsui S.K."/>
        </authorList>
    </citation>
    <scope>NUCLEOTIDE SEQUENCE [LARGE SCALE GENOMIC DNA]</scope>
    <source>
        <strain evidence="1">Derp</strain>
    </source>
</reference>
<accession>A0ABQ8JVA8</accession>
<comment type="caution">
    <text evidence="1">The sequence shown here is derived from an EMBL/GenBank/DDBJ whole genome shotgun (WGS) entry which is preliminary data.</text>
</comment>
<dbReference type="EMBL" id="NJHN03000008">
    <property type="protein sequence ID" value="KAH9426541.1"/>
    <property type="molecule type" value="Genomic_DNA"/>
</dbReference>
<proteinExistence type="predicted"/>
<evidence type="ECO:0000313" key="2">
    <source>
        <dbReference type="Proteomes" id="UP000887458"/>
    </source>
</evidence>